<dbReference type="PANTHER" id="PTHR46696:SF1">
    <property type="entry name" value="CYTOCHROME P450 YJIB-RELATED"/>
    <property type="match status" value="1"/>
</dbReference>
<evidence type="ECO:0000256" key="7">
    <source>
        <dbReference type="SAM" id="MobiDB-lite"/>
    </source>
</evidence>
<dbReference type="PROSITE" id="PS00086">
    <property type="entry name" value="CYTOCHROME_P450"/>
    <property type="match status" value="1"/>
</dbReference>
<feature type="region of interest" description="Disordered" evidence="7">
    <location>
        <begin position="393"/>
        <end position="414"/>
    </location>
</feature>
<evidence type="ECO:0000256" key="4">
    <source>
        <dbReference type="ARBA" id="ARBA00023002"/>
    </source>
</evidence>
<evidence type="ECO:0000256" key="1">
    <source>
        <dbReference type="ARBA" id="ARBA00010617"/>
    </source>
</evidence>
<protein>
    <submittedName>
        <fullName evidence="8">Cytochrome P450</fullName>
    </submittedName>
</protein>
<evidence type="ECO:0000256" key="6">
    <source>
        <dbReference type="ARBA" id="ARBA00023033"/>
    </source>
</evidence>
<evidence type="ECO:0000256" key="5">
    <source>
        <dbReference type="ARBA" id="ARBA00023004"/>
    </source>
</evidence>
<keyword evidence="4" id="KW-0560">Oxidoreductase</keyword>
<organism evidence="8 9">
    <name type="scientific">Nocardia jiangxiensis</name>
    <dbReference type="NCBI Taxonomy" id="282685"/>
    <lineage>
        <taxon>Bacteria</taxon>
        <taxon>Bacillati</taxon>
        <taxon>Actinomycetota</taxon>
        <taxon>Actinomycetes</taxon>
        <taxon>Mycobacteriales</taxon>
        <taxon>Nocardiaceae</taxon>
        <taxon>Nocardia</taxon>
    </lineage>
</organism>
<sequence length="414" mass="45784">MTIFTAGVVPRIRLYTDEFAADPHHYYREMYRTGEPLVPVELAPGINATMAIRHSVALKILHDPDHFPADPRRWQQTIPPSEPILAMLGYYPSTRFCDGPEHQRVRQPVKLAIDAVDPNRLHDEVEHAALSLIESFSESGTADILYDYSFPLVFTVLNRLMGCPDDLAGEIADGMTLRFNAQGDESVRGANRAKTAFGDFAAAKRHHLGSDIASAMILHPHNLNDAELVGAFMSCYGAGIQPLVNLITNTICRTMLDDRFGGDLLGGSMLVRDGLDEELFWDPSMRAFCVRYPTTPTLFEGVWLPVDEPVLIGITACNNDPQIQGDRWGNRSHLSWGAGPHMCPATSIAYLIAQGAVEQLLDALPEMESAGEPTWRSGSFQRALEGLRVTFPPYTMPPRTPPTHIFPPAARRSP</sequence>
<dbReference type="EMBL" id="JBIAQY010000012">
    <property type="protein sequence ID" value="MFF3572194.1"/>
    <property type="molecule type" value="Genomic_DNA"/>
</dbReference>
<dbReference type="Gene3D" id="1.10.630.10">
    <property type="entry name" value="Cytochrome P450"/>
    <property type="match status" value="1"/>
</dbReference>
<dbReference type="InterPro" id="IPR017972">
    <property type="entry name" value="Cyt_P450_CS"/>
</dbReference>
<dbReference type="InterPro" id="IPR036396">
    <property type="entry name" value="Cyt_P450_sf"/>
</dbReference>
<dbReference type="RefSeq" id="WP_387405859.1">
    <property type="nucleotide sequence ID" value="NZ_JBIAQY010000012.1"/>
</dbReference>
<evidence type="ECO:0000313" key="9">
    <source>
        <dbReference type="Proteomes" id="UP001601992"/>
    </source>
</evidence>
<keyword evidence="3" id="KW-0479">Metal-binding</keyword>
<reference evidence="8 9" key="1">
    <citation type="submission" date="2024-10" db="EMBL/GenBank/DDBJ databases">
        <title>The Natural Products Discovery Center: Release of the First 8490 Sequenced Strains for Exploring Actinobacteria Biosynthetic Diversity.</title>
        <authorList>
            <person name="Kalkreuter E."/>
            <person name="Kautsar S.A."/>
            <person name="Yang D."/>
            <person name="Bader C.D."/>
            <person name="Teijaro C.N."/>
            <person name="Fluegel L."/>
            <person name="Davis C.M."/>
            <person name="Simpson J.R."/>
            <person name="Lauterbach L."/>
            <person name="Steele A.D."/>
            <person name="Gui C."/>
            <person name="Meng S."/>
            <person name="Li G."/>
            <person name="Viehrig K."/>
            <person name="Ye F."/>
            <person name="Su P."/>
            <person name="Kiefer A.F."/>
            <person name="Nichols A."/>
            <person name="Cepeda A.J."/>
            <person name="Yan W."/>
            <person name="Fan B."/>
            <person name="Jiang Y."/>
            <person name="Adhikari A."/>
            <person name="Zheng C.-J."/>
            <person name="Schuster L."/>
            <person name="Cowan T.M."/>
            <person name="Smanski M.J."/>
            <person name="Chevrette M.G."/>
            <person name="De Carvalho L.P.S."/>
            <person name="Shen B."/>
        </authorList>
    </citation>
    <scope>NUCLEOTIDE SEQUENCE [LARGE SCALE GENOMIC DNA]</scope>
    <source>
        <strain evidence="8 9">NPDC002593</strain>
    </source>
</reference>
<dbReference type="InterPro" id="IPR002397">
    <property type="entry name" value="Cyt_P450_B"/>
</dbReference>
<keyword evidence="5" id="KW-0408">Iron</keyword>
<evidence type="ECO:0000256" key="2">
    <source>
        <dbReference type="ARBA" id="ARBA00022617"/>
    </source>
</evidence>
<gene>
    <name evidence="8" type="ORF">ACFYXQ_30875</name>
</gene>
<keyword evidence="9" id="KW-1185">Reference proteome</keyword>
<name>A0ABW6SAJ3_9NOCA</name>
<feature type="compositionally biased region" description="Pro residues" evidence="7">
    <location>
        <begin position="394"/>
        <end position="405"/>
    </location>
</feature>
<dbReference type="PRINTS" id="PR00359">
    <property type="entry name" value="BP450"/>
</dbReference>
<evidence type="ECO:0000256" key="3">
    <source>
        <dbReference type="ARBA" id="ARBA00022723"/>
    </source>
</evidence>
<dbReference type="SUPFAM" id="SSF48264">
    <property type="entry name" value="Cytochrome P450"/>
    <property type="match status" value="1"/>
</dbReference>
<proteinExistence type="inferred from homology"/>
<keyword evidence="2" id="KW-0349">Heme</keyword>
<comment type="caution">
    <text evidence="8">The sequence shown here is derived from an EMBL/GenBank/DDBJ whole genome shotgun (WGS) entry which is preliminary data.</text>
</comment>
<evidence type="ECO:0000313" key="8">
    <source>
        <dbReference type="EMBL" id="MFF3572194.1"/>
    </source>
</evidence>
<comment type="similarity">
    <text evidence="1">Belongs to the cytochrome P450 family.</text>
</comment>
<keyword evidence="6" id="KW-0503">Monooxygenase</keyword>
<dbReference type="PANTHER" id="PTHR46696">
    <property type="entry name" value="P450, PUTATIVE (EUROFUNG)-RELATED"/>
    <property type="match status" value="1"/>
</dbReference>
<accession>A0ABW6SAJ3</accession>
<dbReference type="Proteomes" id="UP001601992">
    <property type="component" value="Unassembled WGS sequence"/>
</dbReference>